<keyword evidence="4" id="KW-1185">Reference proteome</keyword>
<feature type="compositionally biased region" description="Basic and acidic residues" evidence="1">
    <location>
        <begin position="369"/>
        <end position="382"/>
    </location>
</feature>
<dbReference type="InterPro" id="IPR036013">
    <property type="entry name" value="Band_7/SPFH_dom_sf"/>
</dbReference>
<feature type="region of interest" description="Disordered" evidence="1">
    <location>
        <begin position="348"/>
        <end position="386"/>
    </location>
</feature>
<protein>
    <recommendedName>
        <fullName evidence="2">Band 7 domain-containing protein</fullName>
    </recommendedName>
</protein>
<dbReference type="Proteomes" id="UP001153069">
    <property type="component" value="Unassembled WGS sequence"/>
</dbReference>
<gene>
    <name evidence="3" type="ORF">SEMRO_260_G101640.1</name>
</gene>
<dbReference type="AlphaFoldDB" id="A0A9N8DSP6"/>
<sequence>MSAKTAPLPLEQAPNNVDKPKSTSAVGQGEDTPAYAVVQAHGLLDTSYRKESFDEIFESYDLEPNSSLANDFYKRMLWGVYWTPGCGYMSYAAFNTEVTVPPGGICRFIDGENRYLFAKPGIHNITDPFLQKVGAPVLLGTPAGDARRNRADPTNVLVHGNRTIVIVPQGKLGYAVERGQPVLLPPGLHSWTNAALQYEALYDLDNRVIEIGPYTILTVNEGYAAITQNNGSQVILDGGATHLLNHAKWKFEKFITKKIQTSDLKEIETISADNIIMSVSSTVVWQIQDVKVAATRAAETMAAAGQDSISADITKLRSDLLKQAVASLAAFIGSVNYSDSFHHAAAAKRRMESKEESGLPAGDADEPESEMRDEAQTNKRSENNPMFDTERMAATVAQANQVTSKFGVQILSINVISANPVDSQLTASLASGAVASAKALESETKARGEAKAMKVAAEAEAVTRKITADSEAIATMVRAKAEGDAERIRAEGSKAAEILRAQGSRQAAELLQSSEVAVQLERLKMSSAAIKPSDKFFFGQEPAYMSNVVMRGPGSPMLDCIEEAT</sequence>
<dbReference type="SUPFAM" id="SSF117892">
    <property type="entry name" value="Band 7/SPFH domain"/>
    <property type="match status" value="1"/>
</dbReference>
<accession>A0A9N8DSP6</accession>
<organism evidence="3 4">
    <name type="scientific">Seminavis robusta</name>
    <dbReference type="NCBI Taxonomy" id="568900"/>
    <lineage>
        <taxon>Eukaryota</taxon>
        <taxon>Sar</taxon>
        <taxon>Stramenopiles</taxon>
        <taxon>Ochrophyta</taxon>
        <taxon>Bacillariophyta</taxon>
        <taxon>Bacillariophyceae</taxon>
        <taxon>Bacillariophycidae</taxon>
        <taxon>Naviculales</taxon>
        <taxon>Naviculaceae</taxon>
        <taxon>Seminavis</taxon>
    </lineage>
</organism>
<evidence type="ECO:0000256" key="1">
    <source>
        <dbReference type="SAM" id="MobiDB-lite"/>
    </source>
</evidence>
<name>A0A9N8DSP6_9STRA</name>
<dbReference type="OrthoDB" id="566811at2759"/>
<feature type="domain" description="Band 7" evidence="2">
    <location>
        <begin position="218"/>
        <end position="450"/>
    </location>
</feature>
<feature type="region of interest" description="Disordered" evidence="1">
    <location>
        <begin position="1"/>
        <end position="30"/>
    </location>
</feature>
<dbReference type="Gene3D" id="3.30.479.30">
    <property type="entry name" value="Band 7 domain"/>
    <property type="match status" value="1"/>
</dbReference>
<evidence type="ECO:0000259" key="2">
    <source>
        <dbReference type="Pfam" id="PF01145"/>
    </source>
</evidence>
<comment type="caution">
    <text evidence="3">The sequence shown here is derived from an EMBL/GenBank/DDBJ whole genome shotgun (WGS) entry which is preliminary data.</text>
</comment>
<evidence type="ECO:0000313" key="3">
    <source>
        <dbReference type="EMBL" id="CAB9506264.1"/>
    </source>
</evidence>
<proteinExistence type="predicted"/>
<dbReference type="EMBL" id="CAICTM010000259">
    <property type="protein sequence ID" value="CAB9506264.1"/>
    <property type="molecule type" value="Genomic_DNA"/>
</dbReference>
<reference evidence="3" key="1">
    <citation type="submission" date="2020-06" db="EMBL/GenBank/DDBJ databases">
        <authorList>
            <consortium name="Plant Systems Biology data submission"/>
        </authorList>
    </citation>
    <scope>NUCLEOTIDE SEQUENCE</scope>
    <source>
        <strain evidence="3">D6</strain>
    </source>
</reference>
<dbReference type="Pfam" id="PF01145">
    <property type="entry name" value="Band_7"/>
    <property type="match status" value="1"/>
</dbReference>
<evidence type="ECO:0000313" key="4">
    <source>
        <dbReference type="Proteomes" id="UP001153069"/>
    </source>
</evidence>
<dbReference type="InterPro" id="IPR001107">
    <property type="entry name" value="Band_7"/>
</dbReference>